<dbReference type="SUPFAM" id="SSF52972">
    <property type="entry name" value="ITPase-like"/>
    <property type="match status" value="1"/>
</dbReference>
<comment type="caution">
    <text evidence="4">The sequence shown here is derived from an EMBL/GenBank/DDBJ whole genome shotgun (WGS) entry which is preliminary data.</text>
</comment>
<dbReference type="SUPFAM" id="SSF53756">
    <property type="entry name" value="UDP-Glycosyltransferase/glycogen phosphorylase"/>
    <property type="match status" value="2"/>
</dbReference>
<name>A0A0G1KWF3_9BACT</name>
<dbReference type="CDD" id="cd03784">
    <property type="entry name" value="GT1_Gtf-like"/>
    <property type="match status" value="1"/>
</dbReference>
<keyword evidence="3" id="KW-0378">Hydrolase</keyword>
<protein>
    <submittedName>
        <fullName evidence="4">Uncharacterized protein</fullName>
    </submittedName>
</protein>
<dbReference type="GO" id="GO:0008194">
    <property type="term" value="F:UDP-glycosyltransferase activity"/>
    <property type="evidence" value="ECO:0007669"/>
    <property type="project" value="InterPro"/>
</dbReference>
<evidence type="ECO:0000313" key="4">
    <source>
        <dbReference type="EMBL" id="KKT52244.1"/>
    </source>
</evidence>
<evidence type="ECO:0000256" key="3">
    <source>
        <dbReference type="ARBA" id="ARBA00022801"/>
    </source>
</evidence>
<dbReference type="InterPro" id="IPR050271">
    <property type="entry name" value="UDP-glycosyltransferase"/>
</dbReference>
<dbReference type="InterPro" id="IPR029001">
    <property type="entry name" value="ITPase-like_fam"/>
</dbReference>
<sequence>MKKILYGVSGIGNGHANRELPIISELAKDNRIVILCYGDSFTTFQREFGSNTNIKLVQIAIPFVVGSSAGLDFASSAVHPSNQNVDFTKINFLALDKVFRELGKPDLAISDYEPLTAQYAYSYNIPLVTIDQQSKFLHSDLPKEIAGFTYADEVHRLNMFFPKAASRIVCSFFKTQKRIGGEDVTFFPSPLRNSIKSLIRNPSQNNTFLVYISSARDFVQSPDEIVSVLAEERQATFELFISQTDIEKYSNHPDNIHLHPHGSADFLQTLSICDGVISTAGHSLLSECMYLGIPVYAIPVSPYEQHLNAKCINDNGFGISVLKFDSEKVHQFIDKLNDFSNNIKNDRDILLRGDGTEQIVHFLTKSYLSTKKIILFSPPFSGHLNVLKELIKDTKHLFDYHLVITGWKNIPPDLSGLTDIGISFLGKEDLLETDPALWTLHRADLLLEDAIKIVDDFSPDLIIYDFFSIEGYLVGRIKNLPFYCSLPAFIGPFNNQRYLKEKLSAEINTQALSSIKEKYQLDVNEEDFELVSDGLHLPGQINLIWSFKEVTRSDYSLNRSPNPYVFVGNLRGDNYEKTNFKNKKPLIYLSFGTVVMNNLWNRQEETRLQLTSFIGKLANKWKDKDYQVIFVTQGKHLLDQYPQNWWVYDHVDQVEILSRADVFITHGGSNSFHESLLQKVPMVVVPFFGDQLLVAKRVEELGLGINVGGSDSIDTHSTKIFLNEDLVFKIDTAVSEILTSSAYANKFSSISLSALPISSFLCQEIPLEDGDIIVGDNYHIPELSNSLPHTVKSYLDLLSGGQNRFSSQKIDNLLFSLNLLTVGQRNNSEKTATLLEFFSRFYHIHHVGFSRQSEDIISNSQLSLGEDILYYKNEKQRWLPTQGKLKNRNEHVDLSAISKVILTSEKQEKVNAVRETLGDHLTHIEMIASDPHIPANEQLVGMDEIISASLQRLVAIRKGIVEAGTMLISIVSGIVEESGIYHDVAVTFIQTPDGQFHYRKSRRTPLPSEAVKRAGSRGFDVFTVGSILSEDQVSKEIATDPQSYIYLNKITRTQLLSETLKKIFGQA</sequence>
<dbReference type="Gene3D" id="3.40.50.2000">
    <property type="entry name" value="Glycogen Phosphorylase B"/>
    <property type="match status" value="3"/>
</dbReference>
<keyword evidence="1" id="KW-0328">Glycosyltransferase</keyword>
<dbReference type="PANTHER" id="PTHR48043">
    <property type="entry name" value="EG:EG0003.4 PROTEIN-RELATED"/>
    <property type="match status" value="1"/>
</dbReference>
<dbReference type="Pfam" id="PF00201">
    <property type="entry name" value="UDPGT"/>
    <property type="match status" value="1"/>
</dbReference>
<gene>
    <name evidence="4" type="ORF">UW44_C0003G0087</name>
</gene>
<dbReference type="Proteomes" id="UP000034006">
    <property type="component" value="Unassembled WGS sequence"/>
</dbReference>
<dbReference type="AlphaFoldDB" id="A0A0G1KWF3"/>
<dbReference type="PANTHER" id="PTHR48043:SF145">
    <property type="entry name" value="FI06409P-RELATED"/>
    <property type="match status" value="1"/>
</dbReference>
<dbReference type="Gene3D" id="3.90.950.10">
    <property type="match status" value="1"/>
</dbReference>
<organism evidence="4 5">
    <name type="scientific">Candidatus Collierbacteria bacterium GW2011_GWB2_44_22</name>
    <dbReference type="NCBI Taxonomy" id="1618387"/>
    <lineage>
        <taxon>Bacteria</taxon>
        <taxon>Candidatus Collieribacteriota</taxon>
    </lineage>
</organism>
<reference evidence="4 5" key="1">
    <citation type="journal article" date="2015" name="Nature">
        <title>rRNA introns, odd ribosomes, and small enigmatic genomes across a large radiation of phyla.</title>
        <authorList>
            <person name="Brown C.T."/>
            <person name="Hug L.A."/>
            <person name="Thomas B.C."/>
            <person name="Sharon I."/>
            <person name="Castelle C.J."/>
            <person name="Singh A."/>
            <person name="Wilkins M.J."/>
            <person name="Williams K.H."/>
            <person name="Banfield J.F."/>
        </authorList>
    </citation>
    <scope>NUCLEOTIDE SEQUENCE [LARGE SCALE GENOMIC DNA]</scope>
</reference>
<dbReference type="Pfam" id="PF13528">
    <property type="entry name" value="Glyco_trans_1_3"/>
    <property type="match status" value="1"/>
</dbReference>
<proteinExistence type="predicted"/>
<keyword evidence="2" id="KW-0808">Transferase</keyword>
<dbReference type="InterPro" id="IPR002213">
    <property type="entry name" value="UDP_glucos_trans"/>
</dbReference>
<dbReference type="STRING" id="1618387.UW44_C0003G0087"/>
<dbReference type="EMBL" id="LCIH01000003">
    <property type="protein sequence ID" value="KKT52244.1"/>
    <property type="molecule type" value="Genomic_DNA"/>
</dbReference>
<evidence type="ECO:0000256" key="2">
    <source>
        <dbReference type="ARBA" id="ARBA00022679"/>
    </source>
</evidence>
<accession>A0A0G1KWF3</accession>
<dbReference type="GO" id="GO:0016787">
    <property type="term" value="F:hydrolase activity"/>
    <property type="evidence" value="ECO:0007669"/>
    <property type="project" value="UniProtKB-KW"/>
</dbReference>
<evidence type="ECO:0000256" key="1">
    <source>
        <dbReference type="ARBA" id="ARBA00022676"/>
    </source>
</evidence>
<evidence type="ECO:0000313" key="5">
    <source>
        <dbReference type="Proteomes" id="UP000034006"/>
    </source>
</evidence>